<keyword evidence="5" id="KW-1185">Reference proteome</keyword>
<evidence type="ECO:0000313" key="4">
    <source>
        <dbReference type="EMBL" id="MBB3771999.1"/>
    </source>
</evidence>
<organism evidence="4 5">
    <name type="scientific">Ancylobacter tetraedralis</name>
    <dbReference type="NCBI Taxonomy" id="217068"/>
    <lineage>
        <taxon>Bacteria</taxon>
        <taxon>Pseudomonadati</taxon>
        <taxon>Pseudomonadota</taxon>
        <taxon>Alphaproteobacteria</taxon>
        <taxon>Hyphomicrobiales</taxon>
        <taxon>Xanthobacteraceae</taxon>
        <taxon>Ancylobacter</taxon>
    </lineage>
</organism>
<evidence type="ECO:0000256" key="3">
    <source>
        <dbReference type="SAM" id="Phobius"/>
    </source>
</evidence>
<sequence length="880" mass="93636">MAPDPCRLIVPLARPLPAASGYDQYLSRMMTGTALRRRALFNQLAASNLNVFRTSYGIDRAGCPPPGPARLPSPCAGKPPDPEGSRSSVRGDPRPSCRTHLACGPCAIQPRGTCPACAGGNASVGMWTLGPTLGSSLIPLATRPARHPICGAGKGECMRVWVRGIARLVGFWAIPIFLVLGSSLLLSFINPILIFTTISDSASGDYKGISTPDFAYALAGSLFVFAMGLCLAFFLFHIVPVLRAVGQARRQITANVTKSENRAEIRRVFAANFETIGQKLSANWLIGDAWREFDDSLVDTDSDRAIGNTVRPHVFFNPGVARERLSGLKMMSAVPGYFVGIGLLLTFIGLVFALHKAGAAASAGDAKKMAAQMGELLQIATFKFSTSIAGLLASIVLSIVFRWFSVLLEGSFDRFNADLERRLRYHAPQSISLEIRRTMEDQLAQLKDITQGDFFARMGTEIAPRLHWAVADAMAPVTEQISHAVGNLAANSQDGVQQMLHDFTASLQHGAGTEMRELAATLKQLQMSIADMQGGLRGTGEDFSARLGEAADNLNRMVERAGQTFEHSSGQSRDALASVVESLRKTLEKANAEVDSALGQAAGGASAKLEAAMGVVMEKLDRQISQMGDNVGAMQRAMGEQGEQTRRQIDASVHHSAEVQKQVLNDLHAAAQDLSERLRMAVELALTAVGQRFSDLSVSMRAIEGALASQKVALEATSGEARKTAQAFGETASSVRAATTPLITVGTSLSGATEQLASSVGTTLQALQAAREQIATLAAGLADTNERSGAFWNNFAAKFDDVDTALGKAVEALSRSTADQQDRLRTHVQSVDLGLSQAIEKLNPLLASMSDSAEDIAAGLKAATAARFGGSDIRAHGEAR</sequence>
<dbReference type="SUPFAM" id="SSF58113">
    <property type="entry name" value="Apolipoprotein A-I"/>
    <property type="match status" value="1"/>
</dbReference>
<feature type="transmembrane region" description="Helical" evidence="3">
    <location>
        <begin position="214"/>
        <end position="242"/>
    </location>
</feature>
<dbReference type="Gene3D" id="1.20.120.20">
    <property type="entry name" value="Apolipoprotein"/>
    <property type="match status" value="1"/>
</dbReference>
<evidence type="ECO:0000256" key="2">
    <source>
        <dbReference type="SAM" id="MobiDB-lite"/>
    </source>
</evidence>
<feature type="coiled-coil region" evidence="1">
    <location>
        <begin position="573"/>
        <end position="600"/>
    </location>
</feature>
<comment type="caution">
    <text evidence="4">The sequence shown here is derived from an EMBL/GenBank/DDBJ whole genome shotgun (WGS) entry which is preliminary data.</text>
</comment>
<dbReference type="AlphaFoldDB" id="A0A839ZB80"/>
<feature type="region of interest" description="Disordered" evidence="2">
    <location>
        <begin position="69"/>
        <end position="94"/>
    </location>
</feature>
<proteinExistence type="predicted"/>
<feature type="transmembrane region" description="Helical" evidence="3">
    <location>
        <begin position="168"/>
        <end position="194"/>
    </location>
</feature>
<dbReference type="EMBL" id="JACICD010000004">
    <property type="protein sequence ID" value="MBB3771999.1"/>
    <property type="molecule type" value="Genomic_DNA"/>
</dbReference>
<keyword evidence="1" id="KW-0175">Coiled coil</keyword>
<reference evidence="4 5" key="1">
    <citation type="submission" date="2020-08" db="EMBL/GenBank/DDBJ databases">
        <title>Genomic Encyclopedia of Type Strains, Phase IV (KMG-IV): sequencing the most valuable type-strain genomes for metagenomic binning, comparative biology and taxonomic classification.</title>
        <authorList>
            <person name="Goeker M."/>
        </authorList>
    </citation>
    <scope>NUCLEOTIDE SEQUENCE [LARGE SCALE GENOMIC DNA]</scope>
    <source>
        <strain evidence="4 5">DSM 5895</strain>
    </source>
</reference>
<gene>
    <name evidence="4" type="ORF">FHS55_002608</name>
</gene>
<keyword evidence="3" id="KW-0472">Membrane</keyword>
<protein>
    <submittedName>
        <fullName evidence="4">ABC-type transporter Mla subunit MlaD</fullName>
    </submittedName>
</protein>
<feature type="compositionally biased region" description="Basic and acidic residues" evidence="2">
    <location>
        <begin position="80"/>
        <end position="94"/>
    </location>
</feature>
<evidence type="ECO:0000313" key="5">
    <source>
        <dbReference type="Proteomes" id="UP000533469"/>
    </source>
</evidence>
<dbReference type="NCBIfam" id="NF033914">
    <property type="entry name" value="antiphage_ZorA_1"/>
    <property type="match status" value="1"/>
</dbReference>
<keyword evidence="3" id="KW-0812">Transmembrane</keyword>
<feature type="transmembrane region" description="Helical" evidence="3">
    <location>
        <begin position="384"/>
        <end position="404"/>
    </location>
</feature>
<dbReference type="Proteomes" id="UP000533469">
    <property type="component" value="Unassembled WGS sequence"/>
</dbReference>
<keyword evidence="3" id="KW-1133">Transmembrane helix</keyword>
<feature type="transmembrane region" description="Helical" evidence="3">
    <location>
        <begin position="334"/>
        <end position="354"/>
    </location>
</feature>
<accession>A0A839ZB80</accession>
<name>A0A839ZB80_9HYPH</name>
<evidence type="ECO:0000256" key="1">
    <source>
        <dbReference type="SAM" id="Coils"/>
    </source>
</evidence>